<keyword evidence="3" id="KW-1185">Reference proteome</keyword>
<dbReference type="STRING" id="452084.AR438_03545"/>
<gene>
    <name evidence="2" type="ORF">AR438_03545</name>
</gene>
<feature type="domain" description="Glycosyltransferase 2-like" evidence="1">
    <location>
        <begin position="7"/>
        <end position="114"/>
    </location>
</feature>
<dbReference type="Pfam" id="PF00535">
    <property type="entry name" value="Glycos_transf_2"/>
    <property type="match status" value="1"/>
</dbReference>
<dbReference type="OrthoDB" id="9810303at2"/>
<name>A0A0Q3KBW4_9FLAO</name>
<accession>A0A0Q3KBW4</accession>
<evidence type="ECO:0000313" key="2">
    <source>
        <dbReference type="EMBL" id="KQK27291.1"/>
    </source>
</evidence>
<comment type="caution">
    <text evidence="2">The sequence shown here is derived from an EMBL/GenBank/DDBJ whole genome shotgun (WGS) entry which is preliminary data.</text>
</comment>
<dbReference type="InterPro" id="IPR001173">
    <property type="entry name" value="Glyco_trans_2-like"/>
</dbReference>
<evidence type="ECO:0000259" key="1">
    <source>
        <dbReference type="Pfam" id="PF00535"/>
    </source>
</evidence>
<protein>
    <recommendedName>
        <fullName evidence="1">Glycosyltransferase 2-like domain-containing protein</fullName>
    </recommendedName>
</protein>
<dbReference type="PANTHER" id="PTHR22916">
    <property type="entry name" value="GLYCOSYLTRANSFERASE"/>
    <property type="match status" value="1"/>
</dbReference>
<dbReference type="CDD" id="cd00761">
    <property type="entry name" value="Glyco_tranf_GTA_type"/>
    <property type="match status" value="1"/>
</dbReference>
<dbReference type="PANTHER" id="PTHR22916:SF3">
    <property type="entry name" value="UDP-GLCNAC:BETAGAL BETA-1,3-N-ACETYLGLUCOSAMINYLTRANSFERASE-LIKE PROTEIN 1"/>
    <property type="match status" value="1"/>
</dbReference>
<dbReference type="EMBL" id="LLYZ01000002">
    <property type="protein sequence ID" value="KQK27291.1"/>
    <property type="molecule type" value="Genomic_DNA"/>
</dbReference>
<organism evidence="2 3">
    <name type="scientific">Chryseobacterium aquaticum</name>
    <dbReference type="NCBI Taxonomy" id="452084"/>
    <lineage>
        <taxon>Bacteria</taxon>
        <taxon>Pseudomonadati</taxon>
        <taxon>Bacteroidota</taxon>
        <taxon>Flavobacteriia</taxon>
        <taxon>Flavobacteriales</taxon>
        <taxon>Weeksellaceae</taxon>
        <taxon>Chryseobacterium group</taxon>
        <taxon>Chryseobacterium</taxon>
    </lineage>
</organism>
<dbReference type="SUPFAM" id="SSF53448">
    <property type="entry name" value="Nucleotide-diphospho-sugar transferases"/>
    <property type="match status" value="1"/>
</dbReference>
<dbReference type="AlphaFoldDB" id="A0A0Q3KBW4"/>
<proteinExistence type="predicted"/>
<sequence>MNVPKVTILTPSYNRAHTLPRVFESLQKQTFKDFEWLVIDDGSTDNTKDLVEGFQKIADFKIRYYYQENQHKFLTFFRGLDLAEGKYFSPLDSDDALPPDSMEILVNTWENISENQNIVFVSTLCEDQFGNIVGDKFPKDPLICSIFDMRYKYKIKGDKWGMGKTEIYKKMKLNLGDLAGKGFIPEGVFQFQFDKIGFHFCINKVTRIYFRDKNDEQSLANQFYDKKNAFGLAENYKTFLNTYSSKIWSNPIPIIRNFGGYMKFAAIDDRNSSKVTNDLKSNLLKILSAVFYPILKKMH</sequence>
<dbReference type="RefSeq" id="WP_056011950.1">
    <property type="nucleotide sequence ID" value="NZ_LLYZ01000002.1"/>
</dbReference>
<dbReference type="Gene3D" id="3.90.550.10">
    <property type="entry name" value="Spore Coat Polysaccharide Biosynthesis Protein SpsA, Chain A"/>
    <property type="match status" value="1"/>
</dbReference>
<evidence type="ECO:0000313" key="3">
    <source>
        <dbReference type="Proteomes" id="UP000051682"/>
    </source>
</evidence>
<dbReference type="InterPro" id="IPR029044">
    <property type="entry name" value="Nucleotide-diphossugar_trans"/>
</dbReference>
<dbReference type="Proteomes" id="UP000051682">
    <property type="component" value="Unassembled WGS sequence"/>
</dbReference>
<dbReference type="GO" id="GO:0016758">
    <property type="term" value="F:hexosyltransferase activity"/>
    <property type="evidence" value="ECO:0007669"/>
    <property type="project" value="UniProtKB-ARBA"/>
</dbReference>
<reference evidence="2 3" key="1">
    <citation type="submission" date="2015-10" db="EMBL/GenBank/DDBJ databases">
        <title>Chryseobacterium aquaticum genome.</title>
        <authorList>
            <person name="Newman J.D."/>
            <person name="Ferguson M.B."/>
            <person name="Miller J.R."/>
        </authorList>
    </citation>
    <scope>NUCLEOTIDE SEQUENCE [LARGE SCALE GENOMIC DNA]</scope>
    <source>
        <strain evidence="2 3">KCTC 12483</strain>
    </source>
</reference>